<dbReference type="Proteomes" id="UP000326924">
    <property type="component" value="Unassembled WGS sequence"/>
</dbReference>
<dbReference type="AlphaFoldDB" id="A0A5J5EX02"/>
<dbReference type="Gene3D" id="2.80.10.50">
    <property type="match status" value="1"/>
</dbReference>
<dbReference type="InterPro" id="IPR035992">
    <property type="entry name" value="Ricin_B-like_lectins"/>
</dbReference>
<reference evidence="1 2" key="1">
    <citation type="submission" date="2019-09" db="EMBL/GenBank/DDBJ databases">
        <title>Draft genome of the ectomycorrhizal ascomycete Sphaerosporella brunnea.</title>
        <authorList>
            <consortium name="DOE Joint Genome Institute"/>
            <person name="Benucci G.M."/>
            <person name="Marozzi G."/>
            <person name="Antonielli L."/>
            <person name="Sanchez S."/>
            <person name="Marco P."/>
            <person name="Wang X."/>
            <person name="Falini L.B."/>
            <person name="Barry K."/>
            <person name="Haridas S."/>
            <person name="Lipzen A."/>
            <person name="Labutti K."/>
            <person name="Grigoriev I.V."/>
            <person name="Murat C."/>
            <person name="Martin F."/>
            <person name="Albertini E."/>
            <person name="Donnini D."/>
            <person name="Bonito G."/>
        </authorList>
    </citation>
    <scope>NUCLEOTIDE SEQUENCE [LARGE SCALE GENOMIC DNA]</scope>
    <source>
        <strain evidence="1 2">Sb_GMNB300</strain>
    </source>
</reference>
<dbReference type="InParanoid" id="A0A5J5EX02"/>
<keyword evidence="2" id="KW-1185">Reference proteome</keyword>
<evidence type="ECO:0008006" key="3">
    <source>
        <dbReference type="Google" id="ProtNLM"/>
    </source>
</evidence>
<gene>
    <name evidence="1" type="ORF">FN846DRAFT_919266</name>
</gene>
<dbReference type="SUPFAM" id="SSF50370">
    <property type="entry name" value="Ricin B-like lectins"/>
    <property type="match status" value="1"/>
</dbReference>
<organism evidence="1 2">
    <name type="scientific">Sphaerosporella brunnea</name>
    <dbReference type="NCBI Taxonomy" id="1250544"/>
    <lineage>
        <taxon>Eukaryota</taxon>
        <taxon>Fungi</taxon>
        <taxon>Dikarya</taxon>
        <taxon>Ascomycota</taxon>
        <taxon>Pezizomycotina</taxon>
        <taxon>Pezizomycetes</taxon>
        <taxon>Pezizales</taxon>
        <taxon>Pyronemataceae</taxon>
        <taxon>Sphaerosporella</taxon>
    </lineage>
</organism>
<protein>
    <recommendedName>
        <fullName evidence="3">Ricin B lectin domain-containing protein</fullName>
    </recommendedName>
</protein>
<evidence type="ECO:0000313" key="1">
    <source>
        <dbReference type="EMBL" id="KAA8905871.1"/>
    </source>
</evidence>
<dbReference type="EMBL" id="VXIS01000094">
    <property type="protein sequence ID" value="KAA8905871.1"/>
    <property type="molecule type" value="Genomic_DNA"/>
</dbReference>
<name>A0A5J5EX02_9PEZI</name>
<accession>A0A5J5EX02</accession>
<proteinExistence type="predicted"/>
<evidence type="ECO:0000313" key="2">
    <source>
        <dbReference type="Proteomes" id="UP000326924"/>
    </source>
</evidence>
<sequence length="144" mass="15919">MTSPNARPLADGFYWILNNNNFLRAGNARTVVSSTTVPQNATKWHILFNANDATYTIWNADSDDIALDMPAGSDDVVTWKYHRSNPQPNQKWAIRKTGVAYTLVPISRPTLVMAWKPNVVSTAAAKDGATNGQQWLIIPAPPRV</sequence>
<comment type="caution">
    <text evidence="1">The sequence shown here is derived from an EMBL/GenBank/DDBJ whole genome shotgun (WGS) entry which is preliminary data.</text>
</comment>